<reference evidence="2 3" key="1">
    <citation type="journal article" date="2021" name="BMC Genomics">
        <title>Datura genome reveals duplications of psychoactive alkaloid biosynthetic genes and high mutation rate following tissue culture.</title>
        <authorList>
            <person name="Rajewski A."/>
            <person name="Carter-House D."/>
            <person name="Stajich J."/>
            <person name="Litt A."/>
        </authorList>
    </citation>
    <scope>NUCLEOTIDE SEQUENCE [LARGE SCALE GENOMIC DNA]</scope>
    <source>
        <strain evidence="2">AR-01</strain>
    </source>
</reference>
<sequence length="256" mass="29849">MIEKNKENLRKLRKENDTRELKIMMDKIIEGEVIPTDLHPNDFNNLMYVMNQHLIKMHELEKEWLTKRVPHRMPLNPLLDRWYMGRTNLERPTEEAPVSMTPLVTPLMFSGGTNFERPKSPLFVPDVDPKWLVPTMDPSTVLFSALDNVPQQIFHREAPLRTPPQMVPLVGPLAYSSFFIIFFTNIISNKSTSALTRREHDNPPRMRSINFNLTKRFLITKVIANEVLLRDSIKTSRMQDGTSLHQKPADNKLHLM</sequence>
<keyword evidence="1" id="KW-1133">Transmembrane helix</keyword>
<feature type="transmembrane region" description="Helical" evidence="1">
    <location>
        <begin position="169"/>
        <end position="188"/>
    </location>
</feature>
<evidence type="ECO:0000313" key="3">
    <source>
        <dbReference type="Proteomes" id="UP000823775"/>
    </source>
</evidence>
<keyword evidence="1" id="KW-0472">Membrane</keyword>
<accession>A0ABS8RRK1</accession>
<evidence type="ECO:0000256" key="1">
    <source>
        <dbReference type="SAM" id="Phobius"/>
    </source>
</evidence>
<evidence type="ECO:0000313" key="2">
    <source>
        <dbReference type="EMBL" id="MCD7449385.1"/>
    </source>
</evidence>
<proteinExistence type="predicted"/>
<gene>
    <name evidence="2" type="ORF">HAX54_051816</name>
</gene>
<dbReference type="Proteomes" id="UP000823775">
    <property type="component" value="Unassembled WGS sequence"/>
</dbReference>
<protein>
    <submittedName>
        <fullName evidence="2">Uncharacterized protein</fullName>
    </submittedName>
</protein>
<dbReference type="EMBL" id="JACEIK010000093">
    <property type="protein sequence ID" value="MCD7449385.1"/>
    <property type="molecule type" value="Genomic_DNA"/>
</dbReference>
<keyword evidence="1" id="KW-0812">Transmembrane</keyword>
<comment type="caution">
    <text evidence="2">The sequence shown here is derived from an EMBL/GenBank/DDBJ whole genome shotgun (WGS) entry which is preliminary data.</text>
</comment>
<keyword evidence="3" id="KW-1185">Reference proteome</keyword>
<organism evidence="2 3">
    <name type="scientific">Datura stramonium</name>
    <name type="common">Jimsonweed</name>
    <name type="synonym">Common thornapple</name>
    <dbReference type="NCBI Taxonomy" id="4076"/>
    <lineage>
        <taxon>Eukaryota</taxon>
        <taxon>Viridiplantae</taxon>
        <taxon>Streptophyta</taxon>
        <taxon>Embryophyta</taxon>
        <taxon>Tracheophyta</taxon>
        <taxon>Spermatophyta</taxon>
        <taxon>Magnoliopsida</taxon>
        <taxon>eudicotyledons</taxon>
        <taxon>Gunneridae</taxon>
        <taxon>Pentapetalae</taxon>
        <taxon>asterids</taxon>
        <taxon>lamiids</taxon>
        <taxon>Solanales</taxon>
        <taxon>Solanaceae</taxon>
        <taxon>Solanoideae</taxon>
        <taxon>Datureae</taxon>
        <taxon>Datura</taxon>
    </lineage>
</organism>
<name>A0ABS8RRK1_DATST</name>